<dbReference type="Proteomes" id="UP000226031">
    <property type="component" value="Unassembled WGS sequence"/>
</dbReference>
<dbReference type="AlphaFoldDB" id="A0A2B7ZJ06"/>
<proteinExistence type="predicted"/>
<keyword evidence="2" id="KW-1185">Reference proteome</keyword>
<dbReference type="VEuPathDB" id="FungiDB:EMCG_07819"/>
<comment type="caution">
    <text evidence="1">The sequence shown here is derived from an EMBL/GenBank/DDBJ whole genome shotgun (WGS) entry which is preliminary data.</text>
</comment>
<accession>A0A2B7ZJ06</accession>
<dbReference type="STRING" id="73230.A0A2B7ZJ06"/>
<reference evidence="1 2" key="1">
    <citation type="submission" date="2017-10" db="EMBL/GenBank/DDBJ databases">
        <title>Comparative genomics in systemic dimorphic fungi from Ajellomycetaceae.</title>
        <authorList>
            <person name="Munoz J.F."/>
            <person name="Mcewen J.G."/>
            <person name="Clay O.K."/>
            <person name="Cuomo C.A."/>
        </authorList>
    </citation>
    <scope>NUCLEOTIDE SEQUENCE [LARGE SCALE GENOMIC DNA]</scope>
    <source>
        <strain evidence="1 2">UAMH4076</strain>
    </source>
</reference>
<name>A0A2B7ZJ06_9EURO</name>
<dbReference type="EMBL" id="PDND01000071">
    <property type="protein sequence ID" value="PGH33148.1"/>
    <property type="molecule type" value="Genomic_DNA"/>
</dbReference>
<protein>
    <submittedName>
        <fullName evidence="1">Uncharacterized protein</fullName>
    </submittedName>
</protein>
<organism evidence="1 2">
    <name type="scientific">[Emmonsia] crescens</name>
    <dbReference type="NCBI Taxonomy" id="73230"/>
    <lineage>
        <taxon>Eukaryota</taxon>
        <taxon>Fungi</taxon>
        <taxon>Dikarya</taxon>
        <taxon>Ascomycota</taxon>
        <taxon>Pezizomycotina</taxon>
        <taxon>Eurotiomycetes</taxon>
        <taxon>Eurotiomycetidae</taxon>
        <taxon>Onygenales</taxon>
        <taxon>Ajellomycetaceae</taxon>
        <taxon>Emergomyces</taxon>
    </lineage>
</organism>
<gene>
    <name evidence="1" type="ORF">GX50_04056</name>
</gene>
<sequence>MWLEHSLQGASKQRHDYSEVGFGKDDSQASKHCLIHLDLMEDGRWEMGDGRWIPLWYDANIINFDLTSVENRIALCPTCHAEFDQTADPGFVLLPMDLQYFIDVELDERQKKKLALKNGEDVHRKARTTEEYKVH</sequence>
<evidence type="ECO:0000313" key="1">
    <source>
        <dbReference type="EMBL" id="PGH33148.1"/>
    </source>
</evidence>
<evidence type="ECO:0000313" key="2">
    <source>
        <dbReference type="Proteomes" id="UP000226031"/>
    </source>
</evidence>